<name>A0AAD6CH98_9EURO</name>
<dbReference type="InterPro" id="IPR004875">
    <property type="entry name" value="DDE_SF_endonuclease_dom"/>
</dbReference>
<dbReference type="PROSITE" id="PS51253">
    <property type="entry name" value="HTH_CENPB"/>
    <property type="match status" value="1"/>
</dbReference>
<evidence type="ECO:0000256" key="1">
    <source>
        <dbReference type="ARBA" id="ARBA00023125"/>
    </source>
</evidence>
<dbReference type="Gene3D" id="1.10.10.60">
    <property type="entry name" value="Homeodomain-like"/>
    <property type="match status" value="1"/>
</dbReference>
<dbReference type="Proteomes" id="UP001220324">
    <property type="component" value="Unassembled WGS sequence"/>
</dbReference>
<dbReference type="PANTHER" id="PTHR19303">
    <property type="entry name" value="TRANSPOSON"/>
    <property type="match status" value="1"/>
</dbReference>
<dbReference type="GO" id="GO:0003677">
    <property type="term" value="F:DNA binding"/>
    <property type="evidence" value="ECO:0007669"/>
    <property type="project" value="UniProtKB-KW"/>
</dbReference>
<dbReference type="PANTHER" id="PTHR19303:SF62">
    <property type="entry name" value="HTH CENPB-TYPE DOMAIN-CONTAINING PROTEIN-RELATED"/>
    <property type="match status" value="1"/>
</dbReference>
<proteinExistence type="predicted"/>
<evidence type="ECO:0000313" key="4">
    <source>
        <dbReference type="EMBL" id="KAJ5522840.1"/>
    </source>
</evidence>
<reference evidence="4 5" key="1">
    <citation type="journal article" date="2023" name="IMA Fungus">
        <title>Comparative genomic study of the Penicillium genus elucidates a diverse pangenome and 15 lateral gene transfer events.</title>
        <authorList>
            <person name="Petersen C."/>
            <person name="Sorensen T."/>
            <person name="Nielsen M.R."/>
            <person name="Sondergaard T.E."/>
            <person name="Sorensen J.L."/>
            <person name="Fitzpatrick D.A."/>
            <person name="Frisvad J.C."/>
            <person name="Nielsen K.L."/>
        </authorList>
    </citation>
    <scope>NUCLEOTIDE SEQUENCE [LARGE SCALE GENOMIC DNA]</scope>
    <source>
        <strain evidence="4 5">IBT 35679</strain>
    </source>
</reference>
<organism evidence="4 5">
    <name type="scientific">Penicillium frequentans</name>
    <dbReference type="NCBI Taxonomy" id="3151616"/>
    <lineage>
        <taxon>Eukaryota</taxon>
        <taxon>Fungi</taxon>
        <taxon>Dikarya</taxon>
        <taxon>Ascomycota</taxon>
        <taxon>Pezizomycotina</taxon>
        <taxon>Eurotiomycetes</taxon>
        <taxon>Eurotiomycetidae</taxon>
        <taxon>Eurotiales</taxon>
        <taxon>Aspergillaceae</taxon>
        <taxon>Penicillium</taxon>
    </lineage>
</organism>
<keyword evidence="1" id="KW-0238">DNA-binding</keyword>
<feature type="region of interest" description="Disordered" evidence="2">
    <location>
        <begin position="395"/>
        <end position="457"/>
    </location>
</feature>
<feature type="compositionally biased region" description="Polar residues" evidence="2">
    <location>
        <begin position="405"/>
        <end position="430"/>
    </location>
</feature>
<protein>
    <recommendedName>
        <fullName evidence="3">HTH CENPB-type domain-containing protein</fullName>
    </recommendedName>
</protein>
<evidence type="ECO:0000259" key="3">
    <source>
        <dbReference type="PROSITE" id="PS51253"/>
    </source>
</evidence>
<accession>A0AAD6CH98</accession>
<keyword evidence="5" id="KW-1185">Reference proteome</keyword>
<sequence length="492" mass="54924">MPPRRSDKMEKLTEQENRLLLAIEAMKSGEYTSAAAAAKYWKVPVSTLKARIKGRESATEKRASGHIFTQMEEQSIENWLLDMVSRGAALTLPMLRDMANLLLSARKKAPSTTGINWPSQFAKRHPNLSTRLSPKHNDQKTFPEDPRVIGSWFDLLQKTIVKWGIASDDIYNFDESGYAMSVGATQTIITSAEYHGSRAFLQAGNREWVTSIECIRASGRVLPPLFVFKGAQFPQHLRSHPIFNHDGARLTMSLNGGATNRLGAWWLKHHFIPNIGTRAGKYCLLILNGHGGHLTPEFDQICEDNQIIAIYVPGSASHLLQPLDVGCFWILNARYGEGVSTLTRNGINTIDKENVIDLIANARMDAFTVSNIRYSFLTAGLVPFNAHEVLERSNVRLDSRPPRDNFSQRAVSSGSDSDPNSVWTPSNSINPPIRIQKDSTSLSSPMGNEVDSPSLFPTEATDQKITNNRDLRHESTVRRGILGTQEVKKMMW</sequence>
<dbReference type="InterPro" id="IPR009057">
    <property type="entry name" value="Homeodomain-like_sf"/>
</dbReference>
<dbReference type="EMBL" id="JAQIZZ010000012">
    <property type="protein sequence ID" value="KAJ5522840.1"/>
    <property type="molecule type" value="Genomic_DNA"/>
</dbReference>
<dbReference type="SUPFAM" id="SSF46689">
    <property type="entry name" value="Homeodomain-like"/>
    <property type="match status" value="1"/>
</dbReference>
<gene>
    <name evidence="4" type="ORF">N7494_013270</name>
</gene>
<evidence type="ECO:0000256" key="2">
    <source>
        <dbReference type="SAM" id="MobiDB-lite"/>
    </source>
</evidence>
<dbReference type="Pfam" id="PF03221">
    <property type="entry name" value="HTH_Tnp_Tc5"/>
    <property type="match status" value="1"/>
</dbReference>
<evidence type="ECO:0000313" key="5">
    <source>
        <dbReference type="Proteomes" id="UP001220324"/>
    </source>
</evidence>
<dbReference type="AlphaFoldDB" id="A0AAD6CH98"/>
<dbReference type="InterPro" id="IPR050863">
    <property type="entry name" value="CenT-Element_Derived"/>
</dbReference>
<comment type="caution">
    <text evidence="4">The sequence shown here is derived from an EMBL/GenBank/DDBJ whole genome shotgun (WGS) entry which is preliminary data.</text>
</comment>
<dbReference type="GO" id="GO:0005634">
    <property type="term" value="C:nucleus"/>
    <property type="evidence" value="ECO:0007669"/>
    <property type="project" value="TreeGrafter"/>
</dbReference>
<dbReference type="Pfam" id="PF03184">
    <property type="entry name" value="DDE_1"/>
    <property type="match status" value="1"/>
</dbReference>
<feature type="domain" description="HTH CENPB-type" evidence="3">
    <location>
        <begin position="60"/>
        <end position="131"/>
    </location>
</feature>
<dbReference type="InterPro" id="IPR006600">
    <property type="entry name" value="HTH_CenpB_DNA-bd_dom"/>
</dbReference>